<keyword evidence="13" id="KW-1185">Reference proteome</keyword>
<protein>
    <recommendedName>
        <fullName evidence="4 11">Lipid-A-disaccharide synthase</fullName>
        <ecNumber evidence="3 11">2.4.1.182</ecNumber>
    </recommendedName>
</protein>
<dbReference type="PANTHER" id="PTHR30372:SF4">
    <property type="entry name" value="LIPID-A-DISACCHARIDE SYNTHASE, MITOCHONDRIAL-RELATED"/>
    <property type="match status" value="1"/>
</dbReference>
<comment type="catalytic activity">
    <reaction evidence="10">
        <text>a lipid X + a UDP-2-N,3-O-bis[(3R)-3-hydroxyacyl]-alpha-D-glucosamine = a lipid A disaccharide + UDP + H(+)</text>
        <dbReference type="Rhea" id="RHEA:67828"/>
        <dbReference type="ChEBI" id="CHEBI:15378"/>
        <dbReference type="ChEBI" id="CHEBI:58223"/>
        <dbReference type="ChEBI" id="CHEBI:137748"/>
        <dbReference type="ChEBI" id="CHEBI:176338"/>
        <dbReference type="ChEBI" id="CHEBI:176343"/>
        <dbReference type="EC" id="2.4.1.182"/>
    </reaction>
</comment>
<evidence type="ECO:0000256" key="9">
    <source>
        <dbReference type="ARBA" id="ARBA00023098"/>
    </source>
</evidence>
<dbReference type="EC" id="2.4.1.182" evidence="3 11"/>
<evidence type="ECO:0000256" key="6">
    <source>
        <dbReference type="ARBA" id="ARBA00022556"/>
    </source>
</evidence>
<evidence type="ECO:0000313" key="13">
    <source>
        <dbReference type="Proteomes" id="UP000332515"/>
    </source>
</evidence>
<dbReference type="GO" id="GO:0016020">
    <property type="term" value="C:membrane"/>
    <property type="evidence" value="ECO:0007669"/>
    <property type="project" value="GOC"/>
</dbReference>
<keyword evidence="9" id="KW-0443">Lipid metabolism</keyword>
<evidence type="ECO:0000313" key="12">
    <source>
        <dbReference type="EMBL" id="MQT12048.1"/>
    </source>
</evidence>
<reference evidence="12 13" key="1">
    <citation type="submission" date="2019-09" db="EMBL/GenBank/DDBJ databases">
        <title>Segnochrobactrum spirostomi gen. nov., sp. nov., isolated from the ciliate Spirostomum cf. yagiui and description of a novel family, Segnochrobactraceae fam. nov. within the order Rhizobiales of the class Alphaproteobacteria.</title>
        <authorList>
            <person name="Akter S."/>
            <person name="Shazib S.U.A."/>
            <person name="Shin M.K."/>
        </authorList>
    </citation>
    <scope>NUCLEOTIDE SEQUENCE [LARGE SCALE GENOMIC DNA]</scope>
    <source>
        <strain evidence="12 13">Sp-1</strain>
    </source>
</reference>
<dbReference type="NCBIfam" id="TIGR00215">
    <property type="entry name" value="lpxB"/>
    <property type="match status" value="1"/>
</dbReference>
<evidence type="ECO:0000256" key="7">
    <source>
        <dbReference type="ARBA" id="ARBA00022676"/>
    </source>
</evidence>
<evidence type="ECO:0000256" key="4">
    <source>
        <dbReference type="ARBA" id="ARBA00020902"/>
    </source>
</evidence>
<sequence length="404" mass="43773">MSTTLPDAAPLKVFVVAGEDSGDQLGAALMRALPAAAGRPIALSGMGGERLAQVGLAPLFPLSDIAVIGFDEVVRRLPTLIRRIRETAEAAIAADPDIVVIVDSPDFTHRVAKRIRAVRPDLPIVDYVSPTVWAWRPGRAKKMARYVDHLLAILPFEPEVHRRLEGPACTYVGHPLIDHLHELRPAPGERRPLGDGPPVVLILPGSRRHEISSLLVDFGKALARLAEKVGPVEALLPAVPHLADRIEADVATWPVKPRVIRALDDKRAAFRRAHVALAASGTVSLELALAGVPMAIAYRLDGFYRLVKHLNRVVKIAQVTSMVLPNIILGENVVPEFLDDEANPEALATCVAALLHDGPERRRQCDAFRRLDALMALEGGRSPSERAAEVVATVARERVRGSRG</sequence>
<name>A0A6A7Y0M3_9HYPH</name>
<proteinExistence type="inferred from homology"/>
<comment type="similarity">
    <text evidence="2">Belongs to the LpxB family.</text>
</comment>
<dbReference type="AlphaFoldDB" id="A0A6A7Y0M3"/>
<keyword evidence="8 12" id="KW-0808">Transferase</keyword>
<comment type="caution">
    <text evidence="12">The sequence shown here is derived from an EMBL/GenBank/DDBJ whole genome shotgun (WGS) entry which is preliminary data.</text>
</comment>
<dbReference type="GO" id="GO:0008915">
    <property type="term" value="F:lipid-A-disaccharide synthase activity"/>
    <property type="evidence" value="ECO:0007669"/>
    <property type="project" value="UniProtKB-UniRule"/>
</dbReference>
<dbReference type="RefSeq" id="WP_153479371.1">
    <property type="nucleotide sequence ID" value="NZ_VWNA01000001.1"/>
</dbReference>
<dbReference type="Pfam" id="PF02684">
    <property type="entry name" value="LpxB"/>
    <property type="match status" value="1"/>
</dbReference>
<accession>A0A6A7Y0M3</accession>
<evidence type="ECO:0000256" key="11">
    <source>
        <dbReference type="NCBIfam" id="TIGR00215"/>
    </source>
</evidence>
<evidence type="ECO:0000256" key="2">
    <source>
        <dbReference type="ARBA" id="ARBA00007868"/>
    </source>
</evidence>
<dbReference type="Proteomes" id="UP000332515">
    <property type="component" value="Unassembled WGS sequence"/>
</dbReference>
<organism evidence="12 13">
    <name type="scientific">Segnochrobactrum spirostomi</name>
    <dbReference type="NCBI Taxonomy" id="2608987"/>
    <lineage>
        <taxon>Bacteria</taxon>
        <taxon>Pseudomonadati</taxon>
        <taxon>Pseudomonadota</taxon>
        <taxon>Alphaproteobacteria</taxon>
        <taxon>Hyphomicrobiales</taxon>
        <taxon>Segnochrobactraceae</taxon>
        <taxon>Segnochrobactrum</taxon>
    </lineage>
</organism>
<dbReference type="PANTHER" id="PTHR30372">
    <property type="entry name" value="LIPID-A-DISACCHARIDE SYNTHASE"/>
    <property type="match status" value="1"/>
</dbReference>
<dbReference type="EMBL" id="VWNA01000001">
    <property type="protein sequence ID" value="MQT12048.1"/>
    <property type="molecule type" value="Genomic_DNA"/>
</dbReference>
<dbReference type="GO" id="GO:0005543">
    <property type="term" value="F:phospholipid binding"/>
    <property type="evidence" value="ECO:0007669"/>
    <property type="project" value="TreeGrafter"/>
</dbReference>
<keyword evidence="7 12" id="KW-0328">Glycosyltransferase</keyword>
<evidence type="ECO:0000256" key="10">
    <source>
        <dbReference type="ARBA" id="ARBA00048975"/>
    </source>
</evidence>
<evidence type="ECO:0000256" key="5">
    <source>
        <dbReference type="ARBA" id="ARBA00022516"/>
    </source>
</evidence>
<keyword evidence="6" id="KW-0441">Lipid A biosynthesis</keyword>
<dbReference type="SUPFAM" id="SSF53756">
    <property type="entry name" value="UDP-Glycosyltransferase/glycogen phosphorylase"/>
    <property type="match status" value="1"/>
</dbReference>
<evidence type="ECO:0000256" key="8">
    <source>
        <dbReference type="ARBA" id="ARBA00022679"/>
    </source>
</evidence>
<dbReference type="GO" id="GO:0009245">
    <property type="term" value="P:lipid A biosynthetic process"/>
    <property type="evidence" value="ECO:0007669"/>
    <property type="project" value="UniProtKB-UniRule"/>
</dbReference>
<dbReference type="InterPro" id="IPR003835">
    <property type="entry name" value="Glyco_trans_19"/>
</dbReference>
<gene>
    <name evidence="12" type="primary">lpxB</name>
    <name evidence="12" type="ORF">F0357_05075</name>
</gene>
<evidence type="ECO:0000256" key="1">
    <source>
        <dbReference type="ARBA" id="ARBA00002056"/>
    </source>
</evidence>
<evidence type="ECO:0000256" key="3">
    <source>
        <dbReference type="ARBA" id="ARBA00012687"/>
    </source>
</evidence>
<comment type="function">
    <text evidence="1">Condensation of UDP-2,3-diacylglucosamine and 2,3-diacylglucosamine-1-phosphate to form lipid A disaccharide, a precursor of lipid A, a phosphorylated glycolipid that anchors the lipopolysaccharide to the outer membrane of the cell.</text>
</comment>
<keyword evidence="5" id="KW-0444">Lipid biosynthesis</keyword>